<dbReference type="OrthoDB" id="6261922at2759"/>
<protein>
    <recommendedName>
        <fullName evidence="5">Phenoloxidase-activating factor 2</fullName>
    </recommendedName>
    <alternativeName>
        <fullName evidence="6">Prophenoloxidase-activating factor II</fullName>
    </alternativeName>
</protein>
<dbReference type="GO" id="GO:0004252">
    <property type="term" value="F:serine-type endopeptidase activity"/>
    <property type="evidence" value="ECO:0007669"/>
    <property type="project" value="InterPro"/>
</dbReference>
<dbReference type="FunFam" id="2.40.10.10:FF:000038">
    <property type="entry name" value="Serine protease"/>
    <property type="match status" value="1"/>
</dbReference>
<dbReference type="STRING" id="7266.A0A3B0JJ29"/>
<dbReference type="PRINTS" id="PR00722">
    <property type="entry name" value="CHYMOTRYPSIN"/>
</dbReference>
<dbReference type="Pfam" id="PF00089">
    <property type="entry name" value="Trypsin"/>
    <property type="match status" value="1"/>
</dbReference>
<feature type="domain" description="Peptidase S1" evidence="8">
    <location>
        <begin position="104"/>
        <end position="348"/>
    </location>
</feature>
<dbReference type="InterPro" id="IPR051487">
    <property type="entry name" value="Ser/Thr_Proteases_Immune/Dev"/>
</dbReference>
<proteinExistence type="inferred from homology"/>
<dbReference type="PROSITE" id="PS50240">
    <property type="entry name" value="TRYPSIN_DOM"/>
    <property type="match status" value="1"/>
</dbReference>
<dbReference type="EMBL" id="OUUW01000006">
    <property type="protein sequence ID" value="SPP82424.1"/>
    <property type="molecule type" value="Genomic_DNA"/>
</dbReference>
<comment type="similarity">
    <text evidence="4">Belongs to the peptidase S1 family. CLIP subfamily.</text>
</comment>
<dbReference type="InterPro" id="IPR001314">
    <property type="entry name" value="Peptidase_S1A"/>
</dbReference>
<evidence type="ECO:0000256" key="6">
    <source>
        <dbReference type="ARBA" id="ARBA00076468"/>
    </source>
</evidence>
<comment type="subcellular location">
    <subcellularLocation>
        <location evidence="1">Secreted</location>
    </subcellularLocation>
</comment>
<evidence type="ECO:0000256" key="4">
    <source>
        <dbReference type="ARBA" id="ARBA00024195"/>
    </source>
</evidence>
<dbReference type="InterPro" id="IPR009003">
    <property type="entry name" value="Peptidase_S1_PA"/>
</dbReference>
<keyword evidence="3" id="KW-1015">Disulfide bond</keyword>
<dbReference type="Gene3D" id="2.40.10.10">
    <property type="entry name" value="Trypsin-like serine proteases"/>
    <property type="match status" value="2"/>
</dbReference>
<evidence type="ECO:0000313" key="10">
    <source>
        <dbReference type="Proteomes" id="UP000268350"/>
    </source>
</evidence>
<feature type="chain" id="PRO_5017181127" description="Phenoloxidase-activating factor 2" evidence="7">
    <location>
        <begin position="23"/>
        <end position="356"/>
    </location>
</feature>
<evidence type="ECO:0000256" key="7">
    <source>
        <dbReference type="SAM" id="SignalP"/>
    </source>
</evidence>
<name>A0A3B0JJ29_DROGU</name>
<evidence type="ECO:0000256" key="1">
    <source>
        <dbReference type="ARBA" id="ARBA00004613"/>
    </source>
</evidence>
<dbReference type="SMART" id="SM00020">
    <property type="entry name" value="Tryp_SPc"/>
    <property type="match status" value="1"/>
</dbReference>
<dbReference type="Pfam" id="PF18322">
    <property type="entry name" value="CLIP_1"/>
    <property type="match status" value="1"/>
</dbReference>
<dbReference type="PANTHER" id="PTHR24256">
    <property type="entry name" value="TRYPTASE-RELATED"/>
    <property type="match status" value="1"/>
</dbReference>
<keyword evidence="7" id="KW-0732">Signal</keyword>
<reference evidence="10" key="1">
    <citation type="submission" date="2018-01" db="EMBL/GenBank/DDBJ databases">
        <authorList>
            <person name="Alioto T."/>
            <person name="Alioto T."/>
        </authorList>
    </citation>
    <scope>NUCLEOTIDE SEQUENCE [LARGE SCALE GENOMIC DNA]</scope>
</reference>
<dbReference type="GO" id="GO:0005576">
    <property type="term" value="C:extracellular region"/>
    <property type="evidence" value="ECO:0007669"/>
    <property type="project" value="UniProtKB-SubCell"/>
</dbReference>
<dbReference type="Proteomes" id="UP000268350">
    <property type="component" value="Unassembled WGS sequence"/>
</dbReference>
<organism evidence="9 10">
    <name type="scientific">Drosophila guanche</name>
    <name type="common">Fruit fly</name>
    <dbReference type="NCBI Taxonomy" id="7266"/>
    <lineage>
        <taxon>Eukaryota</taxon>
        <taxon>Metazoa</taxon>
        <taxon>Ecdysozoa</taxon>
        <taxon>Arthropoda</taxon>
        <taxon>Hexapoda</taxon>
        <taxon>Insecta</taxon>
        <taxon>Pterygota</taxon>
        <taxon>Neoptera</taxon>
        <taxon>Endopterygota</taxon>
        <taxon>Diptera</taxon>
        <taxon>Brachycera</taxon>
        <taxon>Muscomorpha</taxon>
        <taxon>Ephydroidea</taxon>
        <taxon>Drosophilidae</taxon>
        <taxon>Drosophila</taxon>
        <taxon>Sophophora</taxon>
    </lineage>
</organism>
<dbReference type="OMA" id="TEVCCSI"/>
<keyword evidence="10" id="KW-1185">Reference proteome</keyword>
<evidence type="ECO:0000256" key="2">
    <source>
        <dbReference type="ARBA" id="ARBA00022525"/>
    </source>
</evidence>
<dbReference type="AlphaFoldDB" id="A0A3B0JJ29"/>
<dbReference type="GO" id="GO:0006508">
    <property type="term" value="P:proteolysis"/>
    <property type="evidence" value="ECO:0007669"/>
    <property type="project" value="InterPro"/>
</dbReference>
<gene>
    <name evidence="9" type="ORF">DGUA_6G014296</name>
</gene>
<dbReference type="CDD" id="cd00190">
    <property type="entry name" value="Tryp_SPc"/>
    <property type="match status" value="1"/>
</dbReference>
<evidence type="ECO:0000313" key="9">
    <source>
        <dbReference type="EMBL" id="SPP82424.1"/>
    </source>
</evidence>
<evidence type="ECO:0000256" key="3">
    <source>
        <dbReference type="ARBA" id="ARBA00023157"/>
    </source>
</evidence>
<dbReference type="InterPro" id="IPR043504">
    <property type="entry name" value="Peptidase_S1_PA_chymotrypsin"/>
</dbReference>
<keyword evidence="2" id="KW-0964">Secreted</keyword>
<dbReference type="InterPro" id="IPR041515">
    <property type="entry name" value="PPAF-2-like_Clip"/>
</dbReference>
<evidence type="ECO:0000256" key="5">
    <source>
        <dbReference type="ARBA" id="ARBA00068096"/>
    </source>
</evidence>
<evidence type="ECO:0000259" key="8">
    <source>
        <dbReference type="PROSITE" id="PS50240"/>
    </source>
</evidence>
<dbReference type="SUPFAM" id="SSF50494">
    <property type="entry name" value="Trypsin-like serine proteases"/>
    <property type="match status" value="1"/>
</dbReference>
<sequence>MSRIKDLLSVALLLLSAGGALGKNCGNSQHKVCVARILCENGAVITDGHTLFSYRSLVDGNEGCDTTEVCCSIADKVNSPVVEVDVATPTECGHRNEKGLHYTMTDAANVAQVGEFPWMVALLLKADSTYLGAGTLIRSDVVLTAAHVVANLQAGQLIVRAGEWDFKIETELNRHVNVDVRLIERHSDFQVTTGANNLALLFLTTPLKTQPHICPACLPTANKIFDHTRCLVSGWGKMTFESNSYMHILKKVEVPVVDNALCQQQLRRSILGSSFVLNPSFLCAGGEQDKDACTGDGGAALVCPLANDRGRYEQAGIVNWGVGCGAENIPAIYTNVALFRQWIDNKIAEKSTVVCN</sequence>
<dbReference type="InterPro" id="IPR001254">
    <property type="entry name" value="Trypsin_dom"/>
</dbReference>
<feature type="signal peptide" evidence="7">
    <location>
        <begin position="1"/>
        <end position="22"/>
    </location>
</feature>
<accession>A0A3B0JJ29</accession>